<dbReference type="Gene3D" id="1.10.3210.10">
    <property type="entry name" value="Hypothetical protein af1432"/>
    <property type="match status" value="1"/>
</dbReference>
<dbReference type="InterPro" id="IPR006674">
    <property type="entry name" value="HD_domain"/>
</dbReference>
<dbReference type="SMART" id="SM00471">
    <property type="entry name" value="HDc"/>
    <property type="match status" value="1"/>
</dbReference>
<dbReference type="Pfam" id="PF01966">
    <property type="entry name" value="HD"/>
    <property type="match status" value="1"/>
</dbReference>
<sequence length="220" mass="24607">MIKVEDIKKLEIVKTFIKRADLCLEAIGYTEHGFRHTGIVSVNSKRILQELGYSEKMCELAAIAGYLHDIGNAINRVNHPHYSALMAKDILLDLGMNIEDTAIVMSAIGNHDESFGGEPVNPISAALIIADKADVHRSRVRGTDQLSFDIHDRVNYAAIHSSVVVNKEEKIISLELSIDTQISQVMEYFEIFLSRMVISKKSANFLGCKFKLVINEYSLL</sequence>
<feature type="domain" description="HD/PDEase" evidence="1">
    <location>
        <begin position="29"/>
        <end position="145"/>
    </location>
</feature>
<dbReference type="PANTHER" id="PTHR40517">
    <property type="entry name" value="METAL-DEPENDENT PHOSPHOHYDROLASE, HD SUPERFAMILY-RELATED"/>
    <property type="match status" value="1"/>
</dbReference>
<keyword evidence="3" id="KW-1185">Reference proteome</keyword>
<proteinExistence type="predicted"/>
<organism evidence="2 3">
    <name type="scientific">Haliovirga abyssi</name>
    <dbReference type="NCBI Taxonomy" id="2996794"/>
    <lineage>
        <taxon>Bacteria</taxon>
        <taxon>Fusobacteriati</taxon>
        <taxon>Fusobacteriota</taxon>
        <taxon>Fusobacteriia</taxon>
        <taxon>Fusobacteriales</taxon>
        <taxon>Haliovirgaceae</taxon>
        <taxon>Haliovirga</taxon>
    </lineage>
</organism>
<dbReference type="RefSeq" id="WP_307905417.1">
    <property type="nucleotide sequence ID" value="NZ_AP027059.1"/>
</dbReference>
<evidence type="ECO:0000313" key="2">
    <source>
        <dbReference type="EMBL" id="BDU50490.1"/>
    </source>
</evidence>
<dbReference type="PANTHER" id="PTHR40517:SF1">
    <property type="entry name" value="METAL-DEPENDENT PHOSPHOHYDROLASE, HD SUPERFAMILY-RELATED"/>
    <property type="match status" value="1"/>
</dbReference>
<protein>
    <submittedName>
        <fullName evidence="2">Phosphohydrolase</fullName>
    </submittedName>
</protein>
<gene>
    <name evidence="2" type="ORF">HLVA_10590</name>
</gene>
<dbReference type="SUPFAM" id="SSF109604">
    <property type="entry name" value="HD-domain/PDEase-like"/>
    <property type="match status" value="1"/>
</dbReference>
<dbReference type="Proteomes" id="UP001321582">
    <property type="component" value="Chromosome"/>
</dbReference>
<dbReference type="KEGG" id="haby:HLVA_10590"/>
<evidence type="ECO:0000313" key="3">
    <source>
        <dbReference type="Proteomes" id="UP001321582"/>
    </source>
</evidence>
<evidence type="ECO:0000259" key="1">
    <source>
        <dbReference type="SMART" id="SM00471"/>
    </source>
</evidence>
<dbReference type="EMBL" id="AP027059">
    <property type="protein sequence ID" value="BDU50490.1"/>
    <property type="molecule type" value="Genomic_DNA"/>
</dbReference>
<dbReference type="InterPro" id="IPR039967">
    <property type="entry name" value="MJ1020-like"/>
</dbReference>
<dbReference type="InterPro" id="IPR003607">
    <property type="entry name" value="HD/PDEase_dom"/>
</dbReference>
<accession>A0AAU9E262</accession>
<name>A0AAU9E262_9FUSO</name>
<dbReference type="CDD" id="cd00077">
    <property type="entry name" value="HDc"/>
    <property type="match status" value="1"/>
</dbReference>
<reference evidence="2 3" key="1">
    <citation type="submission" date="2022-11" db="EMBL/GenBank/DDBJ databases">
        <title>Haliovirga abyssi gen. nov., sp. nov., a mesophilic fermentative bacterium isolated from the Iheya North hydrothermal field and the proposal of Haliovirgaceae fam. nov.</title>
        <authorList>
            <person name="Miyazaki U."/>
            <person name="Tame A."/>
            <person name="Miyazaki J."/>
            <person name="Takai K."/>
            <person name="Sawayama S."/>
            <person name="Kitajima M."/>
            <person name="Okamoto A."/>
            <person name="Nakagawa S."/>
        </authorList>
    </citation>
    <scope>NUCLEOTIDE SEQUENCE [LARGE SCALE GENOMIC DNA]</scope>
    <source>
        <strain evidence="2 3">IC12</strain>
    </source>
</reference>
<dbReference type="AlphaFoldDB" id="A0AAU9E262"/>